<reference evidence="1 2" key="1">
    <citation type="journal article" date="2016" name="Int. J. Syst. Evol. Microbiol.">
        <title>Panacibacter ginsenosidivorans gen. nov., sp. nov., with ginsenoside converting activity isolated from soil of a ginseng field.</title>
        <authorList>
            <person name="Siddiqi M.Z."/>
            <person name="Muhammad Shafi S."/>
            <person name="Choi K.D."/>
            <person name="Im W.T."/>
        </authorList>
    </citation>
    <scope>NUCLEOTIDE SEQUENCE [LARGE SCALE GENOMIC DNA]</scope>
    <source>
        <strain evidence="1 2">Gsoil1550</strain>
    </source>
</reference>
<dbReference type="EMBL" id="CP042435">
    <property type="protein sequence ID" value="QEC69894.1"/>
    <property type="molecule type" value="Genomic_DNA"/>
</dbReference>
<dbReference type="OrthoDB" id="594666at2"/>
<keyword evidence="2" id="KW-1185">Reference proteome</keyword>
<evidence type="ECO:0000313" key="1">
    <source>
        <dbReference type="EMBL" id="QEC69894.1"/>
    </source>
</evidence>
<evidence type="ECO:0008006" key="3">
    <source>
        <dbReference type="Google" id="ProtNLM"/>
    </source>
</evidence>
<name>A0A5B8VEI5_9BACT</name>
<dbReference type="KEGG" id="pgin:FRZ67_22295"/>
<dbReference type="Proteomes" id="UP000321533">
    <property type="component" value="Chromosome"/>
</dbReference>
<dbReference type="RefSeq" id="WP_147192770.1">
    <property type="nucleotide sequence ID" value="NZ_CP042435.1"/>
</dbReference>
<accession>A0A5B8VEI5</accession>
<protein>
    <recommendedName>
        <fullName evidence="3">Tetratricopeptide repeat protein</fullName>
    </recommendedName>
</protein>
<organism evidence="1 2">
    <name type="scientific">Panacibacter ginsenosidivorans</name>
    <dbReference type="NCBI Taxonomy" id="1813871"/>
    <lineage>
        <taxon>Bacteria</taxon>
        <taxon>Pseudomonadati</taxon>
        <taxon>Bacteroidota</taxon>
        <taxon>Chitinophagia</taxon>
        <taxon>Chitinophagales</taxon>
        <taxon>Chitinophagaceae</taxon>
        <taxon>Panacibacter</taxon>
    </lineage>
</organism>
<dbReference type="AlphaFoldDB" id="A0A5B8VEI5"/>
<sequence length="356" mass="40331">MNEAGKNIIQQLFGQTDLSNITRRDIEAIASKYPYFGPAQFLLAKKLKDSNGNGVEEQLQKASLYFNNPYWLNYLLIEETLQENTTDADTETFITEEYEPVQEQEPDALIEETTAAHVEMENELPETIEDTSSETINEPATINEHIEETKEVFQSTEENISVAPSDVPSEITEISTQSVEHNIEIEETNQPEVNEDDLPIDDYENEIADDTQKLKLSSLIEQHLSEFKKPVTENDQLPIKSSPYHTIDYFASQGIRADGQDKLSSRVRKFTDWLKQMKGANVQPTDLGTDAETEQMIETIAQTSNETKDIVTEAMAEVLTKQGKTEKAIQLYKKLSFLNPAKSTYFAAKIEDLNSK</sequence>
<gene>
    <name evidence="1" type="ORF">FRZ67_22295</name>
</gene>
<evidence type="ECO:0000313" key="2">
    <source>
        <dbReference type="Proteomes" id="UP000321533"/>
    </source>
</evidence>
<proteinExistence type="predicted"/>